<dbReference type="EMBL" id="ML996126">
    <property type="protein sequence ID" value="KAF2736333.1"/>
    <property type="molecule type" value="Genomic_DNA"/>
</dbReference>
<dbReference type="OrthoDB" id="4851849at2759"/>
<evidence type="ECO:0000313" key="1">
    <source>
        <dbReference type="EMBL" id="KAF2736333.1"/>
    </source>
</evidence>
<organism evidence="1 2">
    <name type="scientific">Polyplosphaeria fusca</name>
    <dbReference type="NCBI Taxonomy" id="682080"/>
    <lineage>
        <taxon>Eukaryota</taxon>
        <taxon>Fungi</taxon>
        <taxon>Dikarya</taxon>
        <taxon>Ascomycota</taxon>
        <taxon>Pezizomycotina</taxon>
        <taxon>Dothideomycetes</taxon>
        <taxon>Pleosporomycetidae</taxon>
        <taxon>Pleosporales</taxon>
        <taxon>Tetraplosphaeriaceae</taxon>
        <taxon>Polyplosphaeria</taxon>
    </lineage>
</organism>
<gene>
    <name evidence="1" type="ORF">EJ04DRAFT_522106</name>
</gene>
<sequence>MVQYSNSLGPREYDIFSLAPGNVCSDASAPSHETIKPTATASRDAPDAVGGTKYLGTKDIRYVGSGVSGGLKLMMDSKSTEGRETARFLLSDGGLGRDGEIGDNLSRS</sequence>
<reference evidence="1" key="1">
    <citation type="journal article" date="2020" name="Stud. Mycol.">
        <title>101 Dothideomycetes genomes: a test case for predicting lifestyles and emergence of pathogens.</title>
        <authorList>
            <person name="Haridas S."/>
            <person name="Albert R."/>
            <person name="Binder M."/>
            <person name="Bloem J."/>
            <person name="Labutti K."/>
            <person name="Salamov A."/>
            <person name="Andreopoulos B."/>
            <person name="Baker S."/>
            <person name="Barry K."/>
            <person name="Bills G."/>
            <person name="Bluhm B."/>
            <person name="Cannon C."/>
            <person name="Castanera R."/>
            <person name="Culley D."/>
            <person name="Daum C."/>
            <person name="Ezra D."/>
            <person name="Gonzalez J."/>
            <person name="Henrissat B."/>
            <person name="Kuo A."/>
            <person name="Liang C."/>
            <person name="Lipzen A."/>
            <person name="Lutzoni F."/>
            <person name="Magnuson J."/>
            <person name="Mondo S."/>
            <person name="Nolan M."/>
            <person name="Ohm R."/>
            <person name="Pangilinan J."/>
            <person name="Park H.-J."/>
            <person name="Ramirez L."/>
            <person name="Alfaro M."/>
            <person name="Sun H."/>
            <person name="Tritt A."/>
            <person name="Yoshinaga Y."/>
            <person name="Zwiers L.-H."/>
            <person name="Turgeon B."/>
            <person name="Goodwin S."/>
            <person name="Spatafora J."/>
            <person name="Crous P."/>
            <person name="Grigoriev I."/>
        </authorList>
    </citation>
    <scope>NUCLEOTIDE SEQUENCE</scope>
    <source>
        <strain evidence="1">CBS 125425</strain>
    </source>
</reference>
<dbReference type="Proteomes" id="UP000799444">
    <property type="component" value="Unassembled WGS sequence"/>
</dbReference>
<keyword evidence="2" id="KW-1185">Reference proteome</keyword>
<evidence type="ECO:0000313" key="2">
    <source>
        <dbReference type="Proteomes" id="UP000799444"/>
    </source>
</evidence>
<proteinExistence type="predicted"/>
<protein>
    <submittedName>
        <fullName evidence="1">Uncharacterized protein</fullName>
    </submittedName>
</protein>
<dbReference type="AlphaFoldDB" id="A0A9P4V4L5"/>
<accession>A0A9P4V4L5</accession>
<name>A0A9P4V4L5_9PLEO</name>
<comment type="caution">
    <text evidence="1">The sequence shown here is derived from an EMBL/GenBank/DDBJ whole genome shotgun (WGS) entry which is preliminary data.</text>
</comment>